<feature type="compositionally biased region" description="Gly residues" evidence="1">
    <location>
        <begin position="64"/>
        <end position="74"/>
    </location>
</feature>
<protein>
    <submittedName>
        <fullName evidence="2">Uncharacterized protein</fullName>
    </submittedName>
</protein>
<dbReference type="AlphaFoldDB" id="A0A448XG86"/>
<keyword evidence="3" id="KW-1185">Reference proteome</keyword>
<evidence type="ECO:0000313" key="3">
    <source>
        <dbReference type="Proteomes" id="UP000784294"/>
    </source>
</evidence>
<feature type="non-terminal residue" evidence="2">
    <location>
        <position position="1"/>
    </location>
</feature>
<organism evidence="2 3">
    <name type="scientific">Protopolystoma xenopodis</name>
    <dbReference type="NCBI Taxonomy" id="117903"/>
    <lineage>
        <taxon>Eukaryota</taxon>
        <taxon>Metazoa</taxon>
        <taxon>Spiralia</taxon>
        <taxon>Lophotrochozoa</taxon>
        <taxon>Platyhelminthes</taxon>
        <taxon>Monogenea</taxon>
        <taxon>Polyopisthocotylea</taxon>
        <taxon>Polystomatidea</taxon>
        <taxon>Polystomatidae</taxon>
        <taxon>Protopolystoma</taxon>
    </lineage>
</organism>
<dbReference type="Proteomes" id="UP000784294">
    <property type="component" value="Unassembled WGS sequence"/>
</dbReference>
<gene>
    <name evidence="2" type="ORF">PXEA_LOCUS29522</name>
</gene>
<feature type="compositionally biased region" description="Acidic residues" evidence="1">
    <location>
        <begin position="36"/>
        <end position="48"/>
    </location>
</feature>
<accession>A0A448XG86</accession>
<evidence type="ECO:0000256" key="1">
    <source>
        <dbReference type="SAM" id="MobiDB-lite"/>
    </source>
</evidence>
<sequence>FFQQALLQANDVVSHDVYGDEAFRVTPPPIFSYLNGDDEEDLEADLEADGASTGRRGPDASTQEGGGTGSGSGGEVDHQVTRVRLVQFQKKTEEPMVSFNIDASCLSVEIMDH</sequence>
<proteinExistence type="predicted"/>
<dbReference type="EMBL" id="CAAALY010251368">
    <property type="protein sequence ID" value="VEL36082.1"/>
    <property type="molecule type" value="Genomic_DNA"/>
</dbReference>
<evidence type="ECO:0000313" key="2">
    <source>
        <dbReference type="EMBL" id="VEL36082.1"/>
    </source>
</evidence>
<comment type="caution">
    <text evidence="2">The sequence shown here is derived from an EMBL/GenBank/DDBJ whole genome shotgun (WGS) entry which is preliminary data.</text>
</comment>
<dbReference type="OrthoDB" id="336747at2759"/>
<name>A0A448XG86_9PLAT</name>
<feature type="region of interest" description="Disordered" evidence="1">
    <location>
        <begin position="34"/>
        <end position="80"/>
    </location>
</feature>
<reference evidence="2" key="1">
    <citation type="submission" date="2018-11" db="EMBL/GenBank/DDBJ databases">
        <authorList>
            <consortium name="Pathogen Informatics"/>
        </authorList>
    </citation>
    <scope>NUCLEOTIDE SEQUENCE</scope>
</reference>